<protein>
    <submittedName>
        <fullName evidence="6">Uncharacterized protein</fullName>
    </submittedName>
</protein>
<dbReference type="PANTHER" id="PTHR15454">
    <property type="entry name" value="NISCHARIN RELATED"/>
    <property type="match status" value="1"/>
</dbReference>
<dbReference type="GO" id="GO:0005737">
    <property type="term" value="C:cytoplasm"/>
    <property type="evidence" value="ECO:0007669"/>
    <property type="project" value="UniProtKB-SubCell"/>
</dbReference>
<dbReference type="SUPFAM" id="SSF52075">
    <property type="entry name" value="Outer arm dynein light chain 1"/>
    <property type="match status" value="1"/>
</dbReference>
<feature type="compositionally biased region" description="Polar residues" evidence="5">
    <location>
        <begin position="11"/>
        <end position="25"/>
    </location>
</feature>
<evidence type="ECO:0000313" key="6">
    <source>
        <dbReference type="EnsemblMetazoa" id="GPAI045632-PA"/>
    </source>
</evidence>
<evidence type="ECO:0000256" key="1">
    <source>
        <dbReference type="ARBA" id="ARBA00004496"/>
    </source>
</evidence>
<dbReference type="Gene3D" id="3.80.10.10">
    <property type="entry name" value="Ribonuclease Inhibitor"/>
    <property type="match status" value="1"/>
</dbReference>
<evidence type="ECO:0000313" key="7">
    <source>
        <dbReference type="Proteomes" id="UP000092445"/>
    </source>
</evidence>
<evidence type="ECO:0000256" key="5">
    <source>
        <dbReference type="SAM" id="MobiDB-lite"/>
    </source>
</evidence>
<dbReference type="VEuPathDB" id="VectorBase:GPAI045632"/>
<comment type="subcellular location">
    <subcellularLocation>
        <location evidence="1">Cytoplasm</location>
    </subcellularLocation>
</comment>
<feature type="compositionally biased region" description="Basic and acidic residues" evidence="5">
    <location>
        <begin position="1"/>
        <end position="10"/>
    </location>
</feature>
<dbReference type="Proteomes" id="UP000092445">
    <property type="component" value="Unassembled WGS sequence"/>
</dbReference>
<dbReference type="AlphaFoldDB" id="A0A1B0AH69"/>
<name>A0A1B0AH69_GLOPL</name>
<keyword evidence="7" id="KW-1185">Reference proteome</keyword>
<keyword evidence="3" id="KW-0433">Leucine-rich repeat</keyword>
<evidence type="ECO:0000256" key="4">
    <source>
        <dbReference type="ARBA" id="ARBA00022737"/>
    </source>
</evidence>
<keyword evidence="4" id="KW-0677">Repeat</keyword>
<accession>A0A1B0AH69</accession>
<sequence length="229" mass="26208">MQELESEWRRNCTTHTSPNKGNGINNDAKERDTENIRRFVSHLASNKETQVINGDSSYIQQTQIFLTAPVASCSTALFATLQLKAILSRPEAPLLLIGLSEEISSSETLRSSKKDIYIPPLRAQVEYLICNKNLQNIDDIITNCGGDNSNGFVWIELKLADFNYNQTVDISLEFAQYLQHLNLRYNQLFSVKAIKWLPNLKTLDLSFNRLTQILQFHMDGYKRLQTPHE</sequence>
<reference evidence="7" key="1">
    <citation type="submission" date="2014-03" db="EMBL/GenBank/DDBJ databases">
        <authorList>
            <person name="Aksoy S."/>
            <person name="Warren W."/>
            <person name="Wilson R.K."/>
        </authorList>
    </citation>
    <scope>NUCLEOTIDE SEQUENCE [LARGE SCALE GENOMIC DNA]</scope>
    <source>
        <strain evidence="7">IAEA</strain>
    </source>
</reference>
<evidence type="ECO:0000256" key="3">
    <source>
        <dbReference type="ARBA" id="ARBA00022614"/>
    </source>
</evidence>
<evidence type="ECO:0000256" key="2">
    <source>
        <dbReference type="ARBA" id="ARBA00022490"/>
    </source>
</evidence>
<dbReference type="PANTHER" id="PTHR15454:SF69">
    <property type="entry name" value="SERINE_THREONINE-PROTEIN KINASE 11-INTERACTING PROTEIN"/>
    <property type="match status" value="1"/>
</dbReference>
<organism evidence="6 7">
    <name type="scientific">Glossina pallidipes</name>
    <name type="common">Tsetse fly</name>
    <dbReference type="NCBI Taxonomy" id="7398"/>
    <lineage>
        <taxon>Eukaryota</taxon>
        <taxon>Metazoa</taxon>
        <taxon>Ecdysozoa</taxon>
        <taxon>Arthropoda</taxon>
        <taxon>Hexapoda</taxon>
        <taxon>Insecta</taxon>
        <taxon>Pterygota</taxon>
        <taxon>Neoptera</taxon>
        <taxon>Endopterygota</taxon>
        <taxon>Diptera</taxon>
        <taxon>Brachycera</taxon>
        <taxon>Muscomorpha</taxon>
        <taxon>Hippoboscoidea</taxon>
        <taxon>Glossinidae</taxon>
        <taxon>Glossina</taxon>
    </lineage>
</organism>
<dbReference type="InterPro" id="IPR032675">
    <property type="entry name" value="LRR_dom_sf"/>
</dbReference>
<keyword evidence="2" id="KW-0963">Cytoplasm</keyword>
<dbReference type="InterPro" id="IPR001611">
    <property type="entry name" value="Leu-rich_rpt"/>
</dbReference>
<dbReference type="EnsemblMetazoa" id="GPAI045632-RA">
    <property type="protein sequence ID" value="GPAI045632-PA"/>
    <property type="gene ID" value="GPAI045632"/>
</dbReference>
<dbReference type="PROSITE" id="PS51450">
    <property type="entry name" value="LRR"/>
    <property type="match status" value="2"/>
</dbReference>
<proteinExistence type="predicted"/>
<feature type="region of interest" description="Disordered" evidence="5">
    <location>
        <begin position="1"/>
        <end position="31"/>
    </location>
</feature>
<reference evidence="6" key="2">
    <citation type="submission" date="2020-05" db="UniProtKB">
        <authorList>
            <consortium name="EnsemblMetazoa"/>
        </authorList>
    </citation>
    <scope>IDENTIFICATION</scope>
    <source>
        <strain evidence="6">IAEA</strain>
    </source>
</reference>